<protein>
    <submittedName>
        <fullName evidence="1">Uncharacterized protein</fullName>
    </submittedName>
</protein>
<dbReference type="RefSeq" id="WP_025068189.1">
    <property type="nucleotide sequence ID" value="NZ_JAHXCJ010000022.1"/>
</dbReference>
<name>A0A379E250_9BACT</name>
<dbReference type="Proteomes" id="UP000255469">
    <property type="component" value="Unassembled WGS sequence"/>
</dbReference>
<organism evidence="1 2">
    <name type="scientific">Prevotella denticola</name>
    <dbReference type="NCBI Taxonomy" id="28129"/>
    <lineage>
        <taxon>Bacteria</taxon>
        <taxon>Pseudomonadati</taxon>
        <taxon>Bacteroidota</taxon>
        <taxon>Bacteroidia</taxon>
        <taxon>Bacteroidales</taxon>
        <taxon>Prevotellaceae</taxon>
        <taxon>Prevotella</taxon>
    </lineage>
</organism>
<evidence type="ECO:0000313" key="2">
    <source>
        <dbReference type="Proteomes" id="UP000255469"/>
    </source>
</evidence>
<dbReference type="EMBL" id="UGTM01000001">
    <property type="protein sequence ID" value="SUB86669.1"/>
    <property type="molecule type" value="Genomic_DNA"/>
</dbReference>
<evidence type="ECO:0000313" key="1">
    <source>
        <dbReference type="EMBL" id="SUB86669.1"/>
    </source>
</evidence>
<proteinExistence type="predicted"/>
<reference evidence="1 2" key="1">
    <citation type="submission" date="2018-06" db="EMBL/GenBank/DDBJ databases">
        <authorList>
            <consortium name="Pathogen Informatics"/>
            <person name="Doyle S."/>
        </authorList>
    </citation>
    <scope>NUCLEOTIDE SEQUENCE [LARGE SCALE GENOMIC DNA]</scope>
    <source>
        <strain evidence="1 2">NCTC13067</strain>
    </source>
</reference>
<gene>
    <name evidence="1" type="ORF">NCTC13067_00316</name>
</gene>
<accession>A0A379E250</accession>
<sequence>MRIITLVIGNKGAGKSKWILEKKDEMLSEGWKQIDAKKEADYNQAIFALKSPIGEVAILNSGSDRKDIIDEFGTFLSQHEEVLRIFTAIRPQSINPHLYKRMRTDVLNIQDDDIEERIEL</sequence>
<dbReference type="AlphaFoldDB" id="A0A379E250"/>